<keyword evidence="7" id="KW-1185">Reference proteome</keyword>
<dbReference type="GO" id="GO:0020037">
    <property type="term" value="F:heme binding"/>
    <property type="evidence" value="ECO:0007669"/>
    <property type="project" value="InterPro"/>
</dbReference>
<dbReference type="EC" id="1.13.11.52" evidence="6"/>
<keyword evidence="6" id="KW-0560">Oxidoreductase</keyword>
<protein>
    <submittedName>
        <fullName evidence="6">Tryptophan 2,3- dioxygenase</fullName>
        <ecNumber evidence="6">1.13.11.52</ecNumber>
    </submittedName>
</protein>
<dbReference type="Pfam" id="PF01231">
    <property type="entry name" value="IDO"/>
    <property type="match status" value="2"/>
</dbReference>
<dbReference type="GO" id="GO:0034354">
    <property type="term" value="P:'de novo' NAD+ biosynthetic process from L-tryptophan"/>
    <property type="evidence" value="ECO:0007669"/>
    <property type="project" value="TreeGrafter"/>
</dbReference>
<dbReference type="SUPFAM" id="SSF140959">
    <property type="entry name" value="Indolic compounds 2,3-dioxygenase-like"/>
    <property type="match status" value="1"/>
</dbReference>
<proteinExistence type="inferred from homology"/>
<dbReference type="GO" id="GO:0033754">
    <property type="term" value="F:indoleamine 2,3-dioxygenase activity"/>
    <property type="evidence" value="ECO:0007669"/>
    <property type="project" value="UniProtKB-EC"/>
</dbReference>
<dbReference type="PANTHER" id="PTHR28657">
    <property type="entry name" value="INDOLEAMINE 2,3-DIOXYGENASE"/>
    <property type="match status" value="1"/>
</dbReference>
<evidence type="ECO:0000256" key="2">
    <source>
        <dbReference type="ARBA" id="ARBA00022723"/>
    </source>
</evidence>
<feature type="region of interest" description="Disordered" evidence="5">
    <location>
        <begin position="425"/>
        <end position="448"/>
    </location>
</feature>
<dbReference type="OrthoDB" id="540174at2759"/>
<keyword evidence="3 4" id="KW-0408">Iron</keyword>
<dbReference type="GO" id="GO:0019441">
    <property type="term" value="P:L-tryptophan catabolic process to kynurenine"/>
    <property type="evidence" value="ECO:0007669"/>
    <property type="project" value="InterPro"/>
</dbReference>
<dbReference type="Proteomes" id="UP001140094">
    <property type="component" value="Unassembled WGS sequence"/>
</dbReference>
<evidence type="ECO:0000256" key="5">
    <source>
        <dbReference type="SAM" id="MobiDB-lite"/>
    </source>
</evidence>
<dbReference type="Gene3D" id="1.20.58.480">
    <property type="match status" value="1"/>
</dbReference>
<dbReference type="AlphaFoldDB" id="A0A9W8HSI6"/>
<dbReference type="InterPro" id="IPR037217">
    <property type="entry name" value="Trp/Indoleamine_2_3_dOase-like"/>
</dbReference>
<dbReference type="GO" id="GO:0005737">
    <property type="term" value="C:cytoplasm"/>
    <property type="evidence" value="ECO:0007669"/>
    <property type="project" value="TreeGrafter"/>
</dbReference>
<comment type="caution">
    <text evidence="6">The sequence shown here is derived from an EMBL/GenBank/DDBJ whole genome shotgun (WGS) entry which is preliminary data.</text>
</comment>
<evidence type="ECO:0000256" key="3">
    <source>
        <dbReference type="ARBA" id="ARBA00023004"/>
    </source>
</evidence>
<name>A0A9W8HSI6_9FUNG</name>
<keyword evidence="2 4" id="KW-0479">Metal-binding</keyword>
<evidence type="ECO:0000256" key="1">
    <source>
        <dbReference type="ARBA" id="ARBA00007119"/>
    </source>
</evidence>
<gene>
    <name evidence="6" type="primary">BNA2</name>
    <name evidence="6" type="ORF">H4R20_004023</name>
</gene>
<feature type="binding site" description="proximal binding residue" evidence="4">
    <location>
        <position position="337"/>
    </location>
    <ligand>
        <name>heme b</name>
        <dbReference type="ChEBI" id="CHEBI:60344"/>
    </ligand>
    <ligandPart>
        <name>Fe</name>
        <dbReference type="ChEBI" id="CHEBI:18248"/>
    </ligandPart>
</feature>
<dbReference type="GO" id="GO:0046872">
    <property type="term" value="F:metal ion binding"/>
    <property type="evidence" value="ECO:0007669"/>
    <property type="project" value="UniProtKB-KW"/>
</dbReference>
<dbReference type="InterPro" id="IPR000898">
    <property type="entry name" value="Indolamine_dOase"/>
</dbReference>
<evidence type="ECO:0000313" key="7">
    <source>
        <dbReference type="Proteomes" id="UP001140094"/>
    </source>
</evidence>
<sequence>MSYTPLRLEDYDISPTHGFLPSKPPLRRLPDPYYTPWEQIMERFNQFVLAHQIRRLVRKALLLSQTLERVAIGKTSQADRPFPNFNLGTIHTFSGSTDESWFYLVTTAIEAKCARGLNAIIAAVEAVEHNDIERVTYSLQQMALSLIDANFILERMYERCDPYVFYWKIRAFLAGWENMAEAGLPYGVLYEGVDDTDKFSLDNWQSLIRRFRKYAGGSAAQTPLLQAFDIALGIKHYPTGEKGQQTSVADARNRLRNHGVPEPPVANSYLVQMRNYMPGGHRRFLEDLAGACRVREYVLLTCSDSLLLLGRSDDPRVLLRRAYNDCVDLMKSFRDKHIMIVSRYIIAPAKSGPSIPQRVSVAAPSRAVPPAPENRVPVNYASRRMLGGRAGGDSLPADPTMYPQTNTSAIRPTEVQVTKSLNWDLPNMNRSKTTSPEPVAGHGSKSGLARQLDGNAIARGTGGTDAMQFLKQVRNETAHTKI</sequence>
<evidence type="ECO:0000256" key="4">
    <source>
        <dbReference type="PIRSR" id="PIRSR600898-1"/>
    </source>
</evidence>
<comment type="similarity">
    <text evidence="1">Belongs to the indoleamine 2,3-dioxygenase family.</text>
</comment>
<reference evidence="6" key="1">
    <citation type="submission" date="2022-07" db="EMBL/GenBank/DDBJ databases">
        <title>Phylogenomic reconstructions and comparative analyses of Kickxellomycotina fungi.</title>
        <authorList>
            <person name="Reynolds N.K."/>
            <person name="Stajich J.E."/>
            <person name="Barry K."/>
            <person name="Grigoriev I.V."/>
            <person name="Crous P."/>
            <person name="Smith M.E."/>
        </authorList>
    </citation>
    <scope>NUCLEOTIDE SEQUENCE</scope>
    <source>
        <strain evidence="6">NRRL 1565</strain>
    </source>
</reference>
<keyword evidence="4" id="KW-0349">Heme</keyword>
<keyword evidence="6" id="KW-0223">Dioxygenase</keyword>
<dbReference type="PANTHER" id="PTHR28657:SF5">
    <property type="entry name" value="INDOLEAMINE 2,3-DIOXYGENASE"/>
    <property type="match status" value="1"/>
</dbReference>
<dbReference type="EMBL" id="JANBUO010000968">
    <property type="protein sequence ID" value="KAJ2800529.1"/>
    <property type="molecule type" value="Genomic_DNA"/>
</dbReference>
<organism evidence="6 7">
    <name type="scientific">Coemansia guatemalensis</name>
    <dbReference type="NCBI Taxonomy" id="2761395"/>
    <lineage>
        <taxon>Eukaryota</taxon>
        <taxon>Fungi</taxon>
        <taxon>Fungi incertae sedis</taxon>
        <taxon>Zoopagomycota</taxon>
        <taxon>Kickxellomycotina</taxon>
        <taxon>Kickxellomycetes</taxon>
        <taxon>Kickxellales</taxon>
        <taxon>Kickxellaceae</taxon>
        <taxon>Coemansia</taxon>
    </lineage>
</organism>
<evidence type="ECO:0000313" key="6">
    <source>
        <dbReference type="EMBL" id="KAJ2800529.1"/>
    </source>
</evidence>
<accession>A0A9W8HSI6</accession>